<dbReference type="PANTHER" id="PTHR43362:SF1">
    <property type="entry name" value="MANNITOL DEHYDROGENASE 2-RELATED"/>
    <property type="match status" value="1"/>
</dbReference>
<dbReference type="PRINTS" id="PR00084">
    <property type="entry name" value="MTLDHDRGNASE"/>
</dbReference>
<proteinExistence type="predicted"/>
<protein>
    <submittedName>
        <fullName evidence="5">D-mannonate oxidoreductase</fullName>
        <ecNumber evidence="5">1.1.1.57</ecNumber>
    </submittedName>
</protein>
<dbReference type="InterPro" id="IPR013328">
    <property type="entry name" value="6PGD_dom2"/>
</dbReference>
<dbReference type="InterPro" id="IPR023027">
    <property type="entry name" value="Mannitol_DH_CS"/>
</dbReference>
<dbReference type="PROSITE" id="PS00974">
    <property type="entry name" value="MANNITOL_DHGENASE"/>
    <property type="match status" value="1"/>
</dbReference>
<dbReference type="InterPro" id="IPR036291">
    <property type="entry name" value="NAD(P)-bd_dom_sf"/>
</dbReference>
<name>A0A3B0TJF7_9ZZZZ</name>
<dbReference type="GO" id="GO:0008866">
    <property type="term" value="F:fructuronate reductase activity"/>
    <property type="evidence" value="ECO:0007669"/>
    <property type="project" value="UniProtKB-EC"/>
</dbReference>
<dbReference type="PANTHER" id="PTHR43362">
    <property type="entry name" value="MANNITOL DEHYDROGENASE DSF1-RELATED"/>
    <property type="match status" value="1"/>
</dbReference>
<dbReference type="GO" id="GO:0019594">
    <property type="term" value="P:mannitol metabolic process"/>
    <property type="evidence" value="ECO:0007669"/>
    <property type="project" value="InterPro"/>
</dbReference>
<feature type="domain" description="Mannitol dehydrogenase N-terminal" evidence="3">
    <location>
        <begin position="30"/>
        <end position="275"/>
    </location>
</feature>
<dbReference type="InterPro" id="IPR000669">
    <property type="entry name" value="Mannitol_DH"/>
</dbReference>
<dbReference type="EC" id="1.1.1.57" evidence="5"/>
<evidence type="ECO:0000313" key="5">
    <source>
        <dbReference type="EMBL" id="VAW16313.1"/>
    </source>
</evidence>
<dbReference type="InterPro" id="IPR008927">
    <property type="entry name" value="6-PGluconate_DH-like_C_sf"/>
</dbReference>
<organism evidence="5">
    <name type="scientific">hydrothermal vent metagenome</name>
    <dbReference type="NCBI Taxonomy" id="652676"/>
    <lineage>
        <taxon>unclassified sequences</taxon>
        <taxon>metagenomes</taxon>
        <taxon>ecological metagenomes</taxon>
    </lineage>
</organism>
<sequence>MLKRLSTVCLNQLPQEVAKPSYQRNDISCGIVHLGVGAFHRAHQAAYIEKLLVQHPQWAIVGASLCRPDTKDTLEPQDFLYTLAVRDASGTKCQIIGSIVKVINLFEEQEKLLDLMSSKPVRIISLTITEKGYCHDPASGGLDETHPDIVHDLAHPDAPRTAPGLIVAAIRQRRALGIAPFTVMSCDNLPANGKTARRIIARLAHLFDAELGQYVEKNISFPSTMVDRIVPATSDRDRDEISNIIGCSDAWPIVTEPFSQWVIEDDFPSGRPPFETVGAEMVADVAPFETMKLRLLNGSHSSLAYLGYLAGFKTVSATIGEPVFKKFIADLMTLEIIPTLKMDGVDLFAYRDALLVRFANPALKHATWQIAMDGSQKLPQRLLNTIRDRIAANQPFDRLALGVAAWIFYAAGMDESGAPIDVRDPLAEQFRTIAAAANGKPAVLLDGFLKLKSVFGADLPQNEIFYARVGTILADLFEMGALKTIEKISKG</sequence>
<dbReference type="EMBL" id="UOEO01000049">
    <property type="protein sequence ID" value="VAW16313.1"/>
    <property type="molecule type" value="Genomic_DNA"/>
</dbReference>
<dbReference type="Pfam" id="PF01232">
    <property type="entry name" value="Mannitol_dh"/>
    <property type="match status" value="1"/>
</dbReference>
<dbReference type="Pfam" id="PF08125">
    <property type="entry name" value="Mannitol_dh_C"/>
    <property type="match status" value="1"/>
</dbReference>
<evidence type="ECO:0000256" key="2">
    <source>
        <dbReference type="ARBA" id="ARBA00023027"/>
    </source>
</evidence>
<gene>
    <name evidence="5" type="ORF">MNBD_ALPHA12-1060</name>
</gene>
<dbReference type="Gene3D" id="1.10.1040.10">
    <property type="entry name" value="N-(1-d-carboxylethyl)-l-norvaline Dehydrogenase, domain 2"/>
    <property type="match status" value="1"/>
</dbReference>
<dbReference type="SUPFAM" id="SSF51735">
    <property type="entry name" value="NAD(P)-binding Rossmann-fold domains"/>
    <property type="match status" value="1"/>
</dbReference>
<keyword evidence="2" id="KW-0520">NAD</keyword>
<dbReference type="InterPro" id="IPR013118">
    <property type="entry name" value="Mannitol_DH_C"/>
</dbReference>
<keyword evidence="1 5" id="KW-0560">Oxidoreductase</keyword>
<evidence type="ECO:0000256" key="1">
    <source>
        <dbReference type="ARBA" id="ARBA00023002"/>
    </source>
</evidence>
<reference evidence="5" key="1">
    <citation type="submission" date="2018-06" db="EMBL/GenBank/DDBJ databases">
        <authorList>
            <person name="Zhirakovskaya E."/>
        </authorList>
    </citation>
    <scope>NUCLEOTIDE SEQUENCE</scope>
</reference>
<feature type="domain" description="Mannitol dehydrogenase C-terminal" evidence="4">
    <location>
        <begin position="284"/>
        <end position="472"/>
    </location>
</feature>
<evidence type="ECO:0000259" key="4">
    <source>
        <dbReference type="Pfam" id="PF08125"/>
    </source>
</evidence>
<dbReference type="InterPro" id="IPR013131">
    <property type="entry name" value="Mannitol_DH_N"/>
</dbReference>
<dbReference type="InterPro" id="IPR050988">
    <property type="entry name" value="Mannitol_DH/Oxidoreductase"/>
</dbReference>
<accession>A0A3B0TJF7</accession>
<dbReference type="SUPFAM" id="SSF48179">
    <property type="entry name" value="6-phosphogluconate dehydrogenase C-terminal domain-like"/>
    <property type="match status" value="1"/>
</dbReference>
<dbReference type="Gene3D" id="3.40.50.720">
    <property type="entry name" value="NAD(P)-binding Rossmann-like Domain"/>
    <property type="match status" value="1"/>
</dbReference>
<dbReference type="AlphaFoldDB" id="A0A3B0TJF7"/>
<evidence type="ECO:0000259" key="3">
    <source>
        <dbReference type="Pfam" id="PF01232"/>
    </source>
</evidence>